<keyword evidence="1" id="KW-0472">Membrane</keyword>
<sequence>MKIYNVCLLGQQLKLIGVYCIVMLHMMHTLHVCFLEFWNTWRVPIYAQHCIKIL</sequence>
<protein>
    <submittedName>
        <fullName evidence="2">Uncharacterized protein</fullName>
    </submittedName>
</protein>
<feature type="transmembrane region" description="Helical" evidence="1">
    <location>
        <begin position="16"/>
        <end position="38"/>
    </location>
</feature>
<reference evidence="2" key="2">
    <citation type="journal article" date="2015" name="Fish Shellfish Immunol.">
        <title>Early steps in the European eel (Anguilla anguilla)-Vibrio vulnificus interaction in the gills: Role of the RtxA13 toxin.</title>
        <authorList>
            <person name="Callol A."/>
            <person name="Pajuelo D."/>
            <person name="Ebbesson L."/>
            <person name="Teles M."/>
            <person name="MacKenzie S."/>
            <person name="Amaro C."/>
        </authorList>
    </citation>
    <scope>NUCLEOTIDE SEQUENCE</scope>
</reference>
<name>A0A0E9ST76_ANGAN</name>
<dbReference type="AlphaFoldDB" id="A0A0E9ST76"/>
<reference evidence="2" key="1">
    <citation type="submission" date="2014-11" db="EMBL/GenBank/DDBJ databases">
        <authorList>
            <person name="Amaro Gonzalez C."/>
        </authorList>
    </citation>
    <scope>NUCLEOTIDE SEQUENCE</scope>
</reference>
<evidence type="ECO:0000256" key="1">
    <source>
        <dbReference type="SAM" id="Phobius"/>
    </source>
</evidence>
<keyword evidence="1" id="KW-0812">Transmembrane</keyword>
<evidence type="ECO:0000313" key="2">
    <source>
        <dbReference type="EMBL" id="JAH44569.1"/>
    </source>
</evidence>
<keyword evidence="1" id="KW-1133">Transmembrane helix</keyword>
<accession>A0A0E9ST76</accession>
<proteinExistence type="predicted"/>
<organism evidence="2">
    <name type="scientific">Anguilla anguilla</name>
    <name type="common">European freshwater eel</name>
    <name type="synonym">Muraena anguilla</name>
    <dbReference type="NCBI Taxonomy" id="7936"/>
    <lineage>
        <taxon>Eukaryota</taxon>
        <taxon>Metazoa</taxon>
        <taxon>Chordata</taxon>
        <taxon>Craniata</taxon>
        <taxon>Vertebrata</taxon>
        <taxon>Euteleostomi</taxon>
        <taxon>Actinopterygii</taxon>
        <taxon>Neopterygii</taxon>
        <taxon>Teleostei</taxon>
        <taxon>Anguilliformes</taxon>
        <taxon>Anguillidae</taxon>
        <taxon>Anguilla</taxon>
    </lineage>
</organism>
<dbReference type="EMBL" id="GBXM01064008">
    <property type="protein sequence ID" value="JAH44569.1"/>
    <property type="molecule type" value="Transcribed_RNA"/>
</dbReference>